<dbReference type="AlphaFoldDB" id="A0A316ULH9"/>
<dbReference type="EMBL" id="KZ819675">
    <property type="protein sequence ID" value="PWN25658.1"/>
    <property type="molecule type" value="Genomic_DNA"/>
</dbReference>
<dbReference type="GeneID" id="37028713"/>
<evidence type="ECO:0000256" key="4">
    <source>
        <dbReference type="SAM" id="MobiDB-lite"/>
    </source>
</evidence>
<feature type="compositionally biased region" description="Low complexity" evidence="4">
    <location>
        <begin position="184"/>
        <end position="195"/>
    </location>
</feature>
<evidence type="ECO:0000256" key="5">
    <source>
        <dbReference type="SAM" id="Phobius"/>
    </source>
</evidence>
<reference evidence="6 7" key="1">
    <citation type="journal article" date="2018" name="Mol. Biol. Evol.">
        <title>Broad Genomic Sampling Reveals a Smut Pathogenic Ancestry of the Fungal Clade Ustilaginomycotina.</title>
        <authorList>
            <person name="Kijpornyongpan T."/>
            <person name="Mondo S.J."/>
            <person name="Barry K."/>
            <person name="Sandor L."/>
            <person name="Lee J."/>
            <person name="Lipzen A."/>
            <person name="Pangilinan J."/>
            <person name="LaButti K."/>
            <person name="Hainaut M."/>
            <person name="Henrissat B."/>
            <person name="Grigoriev I.V."/>
            <person name="Spatafora J.W."/>
            <person name="Aime M.C."/>
        </authorList>
    </citation>
    <scope>NUCLEOTIDE SEQUENCE [LARGE SCALE GENOMIC DNA]</scope>
    <source>
        <strain evidence="6 7">MCA 5214</strain>
    </source>
</reference>
<organism evidence="6 7">
    <name type="scientific">Jaminaea rosea</name>
    <dbReference type="NCBI Taxonomy" id="1569628"/>
    <lineage>
        <taxon>Eukaryota</taxon>
        <taxon>Fungi</taxon>
        <taxon>Dikarya</taxon>
        <taxon>Basidiomycota</taxon>
        <taxon>Ustilaginomycotina</taxon>
        <taxon>Exobasidiomycetes</taxon>
        <taxon>Microstromatales</taxon>
        <taxon>Microstromatales incertae sedis</taxon>
        <taxon>Jaminaea</taxon>
    </lineage>
</organism>
<keyword evidence="7" id="KW-1185">Reference proteome</keyword>
<dbReference type="PANTHER" id="PTHR28263">
    <property type="entry name" value="GOLGI TO ER TRAFFIC PROTEIN 2"/>
    <property type="match status" value="1"/>
</dbReference>
<accession>A0A316ULH9</accession>
<evidence type="ECO:0000256" key="1">
    <source>
        <dbReference type="ARBA" id="ARBA00022692"/>
    </source>
</evidence>
<dbReference type="InterPro" id="IPR028143">
    <property type="entry name" value="Get2/sif1"/>
</dbReference>
<feature type="compositionally biased region" description="Basic and acidic residues" evidence="4">
    <location>
        <begin position="54"/>
        <end position="69"/>
    </location>
</feature>
<feature type="region of interest" description="Disordered" evidence="4">
    <location>
        <begin position="1"/>
        <end position="212"/>
    </location>
</feature>
<sequence length="404" mass="42332">MSSSSLDASTSGGGTASTPPITSSSSSPSTPTSGTPSDAAARREARKARILGKGTDRLAKLTKQARGDEAELLYPSTPPPAVGGAPSQARKAGGRGDEDDPEEIDISDQARMDQQMEGAMQAWQRQQQQQSAAGQGQGGQPMPQDPFAQMMAALTGGGAGSGASGGEAGMGGMPDLSQLFAAMQQQQQQQGQPGQASADGMPPLPPFMQQRQPAPTSWLSTRFFSLLHTVVFLALGYFAVSTALLGVPTAQQHMDVAMREVESRQRLNSWASLAYYRPNTVASATATGGGGVQARHFDIDGARVGLEGPVPLFLLFLLLELFLQSLRFLLLPSPFAGSTSPHGQQAMDGSPLSMLLNFLPPTLRFVVVTGKRWLTLLGTCVDDVAVLVFVLGCGTIWCAAQVKG</sequence>
<dbReference type="Proteomes" id="UP000245884">
    <property type="component" value="Unassembled WGS sequence"/>
</dbReference>
<feature type="transmembrane region" description="Helical" evidence="5">
    <location>
        <begin position="312"/>
        <end position="330"/>
    </location>
</feature>
<evidence type="ECO:0000313" key="6">
    <source>
        <dbReference type="EMBL" id="PWN25658.1"/>
    </source>
</evidence>
<dbReference type="GO" id="GO:0006890">
    <property type="term" value="P:retrograde vesicle-mediated transport, Golgi to endoplasmic reticulum"/>
    <property type="evidence" value="ECO:0007669"/>
    <property type="project" value="TreeGrafter"/>
</dbReference>
<dbReference type="Pfam" id="PF08690">
    <property type="entry name" value="GET2"/>
    <property type="match status" value="1"/>
</dbReference>
<dbReference type="PANTHER" id="PTHR28263:SF1">
    <property type="entry name" value="GOLGI TO ER TRAFFIC PROTEIN 2"/>
    <property type="match status" value="1"/>
</dbReference>
<evidence type="ECO:0000313" key="7">
    <source>
        <dbReference type="Proteomes" id="UP000245884"/>
    </source>
</evidence>
<feature type="compositionally biased region" description="Gly residues" evidence="4">
    <location>
        <begin position="155"/>
        <end position="172"/>
    </location>
</feature>
<feature type="compositionally biased region" description="Low complexity" evidence="4">
    <location>
        <begin position="118"/>
        <end position="134"/>
    </location>
</feature>
<protein>
    <recommendedName>
        <fullName evidence="8">GET complex, subunit GET2</fullName>
    </recommendedName>
</protein>
<dbReference type="RefSeq" id="XP_025360270.1">
    <property type="nucleotide sequence ID" value="XM_025506890.1"/>
</dbReference>
<evidence type="ECO:0008006" key="8">
    <source>
        <dbReference type="Google" id="ProtNLM"/>
    </source>
</evidence>
<keyword evidence="2 5" id="KW-1133">Transmembrane helix</keyword>
<feature type="compositionally biased region" description="Acidic residues" evidence="4">
    <location>
        <begin position="97"/>
        <end position="106"/>
    </location>
</feature>
<dbReference type="OrthoDB" id="3366983at2759"/>
<name>A0A316ULH9_9BASI</name>
<feature type="transmembrane region" description="Helical" evidence="5">
    <location>
        <begin position="223"/>
        <end position="245"/>
    </location>
</feature>
<dbReference type="STRING" id="1569628.A0A316ULH9"/>
<keyword evidence="3 5" id="KW-0472">Membrane</keyword>
<proteinExistence type="predicted"/>
<feature type="compositionally biased region" description="Low complexity" evidence="4">
    <location>
        <begin position="1"/>
        <end position="39"/>
    </location>
</feature>
<gene>
    <name evidence="6" type="ORF">BDZ90DRAFT_234087</name>
</gene>
<evidence type="ECO:0000256" key="3">
    <source>
        <dbReference type="ARBA" id="ARBA00023136"/>
    </source>
</evidence>
<keyword evidence="1 5" id="KW-0812">Transmembrane</keyword>
<evidence type="ECO:0000256" key="2">
    <source>
        <dbReference type="ARBA" id="ARBA00022989"/>
    </source>
</evidence>